<gene>
    <name evidence="2" type="ORF">H2204_009649</name>
</gene>
<dbReference type="InterPro" id="IPR007024">
    <property type="entry name" value="BLUF_domain"/>
</dbReference>
<name>A0AA38XXF0_9EURO</name>
<dbReference type="SUPFAM" id="SSF54975">
    <property type="entry name" value="Acylphosphatase/BLUF domain-like"/>
    <property type="match status" value="1"/>
</dbReference>
<dbReference type="InterPro" id="IPR036046">
    <property type="entry name" value="Acylphosphatase-like_dom_sf"/>
</dbReference>
<evidence type="ECO:0000313" key="2">
    <source>
        <dbReference type="EMBL" id="KAJ9627422.1"/>
    </source>
</evidence>
<dbReference type="EMBL" id="JAPDRN010000077">
    <property type="protein sequence ID" value="KAJ9627422.1"/>
    <property type="molecule type" value="Genomic_DNA"/>
</dbReference>
<reference evidence="2" key="1">
    <citation type="submission" date="2022-10" db="EMBL/GenBank/DDBJ databases">
        <title>Culturing micro-colonial fungi from biological soil crusts in the Mojave desert and describing Neophaeococcomyces mojavensis, and introducing the new genera and species Taxawa tesnikishii.</title>
        <authorList>
            <person name="Kurbessoian T."/>
            <person name="Stajich J.E."/>
        </authorList>
    </citation>
    <scope>NUCLEOTIDE SEQUENCE</scope>
    <source>
        <strain evidence="2">TK_35</strain>
    </source>
</reference>
<dbReference type="Pfam" id="PF04940">
    <property type="entry name" value="BLUF"/>
    <property type="match status" value="1"/>
</dbReference>
<dbReference type="GO" id="GO:0009882">
    <property type="term" value="F:blue light photoreceptor activity"/>
    <property type="evidence" value="ECO:0007669"/>
    <property type="project" value="InterPro"/>
</dbReference>
<evidence type="ECO:0000259" key="1">
    <source>
        <dbReference type="PROSITE" id="PS50925"/>
    </source>
</evidence>
<proteinExistence type="predicted"/>
<dbReference type="AlphaFoldDB" id="A0AA38XXF0"/>
<dbReference type="Gene3D" id="3.30.70.100">
    <property type="match status" value="1"/>
</dbReference>
<dbReference type="SMART" id="SM01034">
    <property type="entry name" value="BLUF"/>
    <property type="match status" value="1"/>
</dbReference>
<organism evidence="2">
    <name type="scientific">Knufia peltigerae</name>
    <dbReference type="NCBI Taxonomy" id="1002370"/>
    <lineage>
        <taxon>Eukaryota</taxon>
        <taxon>Fungi</taxon>
        <taxon>Dikarya</taxon>
        <taxon>Ascomycota</taxon>
        <taxon>Pezizomycotina</taxon>
        <taxon>Eurotiomycetes</taxon>
        <taxon>Chaetothyriomycetidae</taxon>
        <taxon>Chaetothyriales</taxon>
        <taxon>Trichomeriaceae</taxon>
        <taxon>Knufia</taxon>
    </lineage>
</organism>
<dbReference type="GO" id="GO:0071949">
    <property type="term" value="F:FAD binding"/>
    <property type="evidence" value="ECO:0007669"/>
    <property type="project" value="InterPro"/>
</dbReference>
<dbReference type="PROSITE" id="PS50925">
    <property type="entry name" value="BLUF"/>
    <property type="match status" value="1"/>
</dbReference>
<feature type="domain" description="BLUF" evidence="1">
    <location>
        <begin position="4"/>
        <end position="102"/>
    </location>
</feature>
<protein>
    <recommendedName>
        <fullName evidence="1">BLUF domain-containing protein</fullName>
    </recommendedName>
</protein>
<accession>A0AA38XXF0</accession>
<comment type="caution">
    <text evidence="2">The sequence shown here is derived from an EMBL/GenBank/DDBJ whole genome shotgun (WGS) entry which is preliminary data.</text>
</comment>
<sequence length="176" mass="18977">MMPIRAITYVSEACPAISGCDPGKGTELLDRVVDDAARFNRDAGVSGVLLFDGCRFLQYMEGPADGLRVAYSRVIGASSHGELIELQRGRVGQRRVPFWPMRWLPVEPQVLSRLAGSDWTGFKQRGDSGALNATAMDILVALVEPHAQVAWSQGTASRESQPLECGTGVAVSNAMK</sequence>